<feature type="region of interest" description="Disordered" evidence="1">
    <location>
        <begin position="709"/>
        <end position="739"/>
    </location>
</feature>
<name>A0A8K0XPF4_9AGAR</name>
<feature type="domain" description="Fungal-type protein kinase" evidence="2">
    <location>
        <begin position="253"/>
        <end position="338"/>
    </location>
</feature>
<feature type="region of interest" description="Disordered" evidence="1">
    <location>
        <begin position="155"/>
        <end position="178"/>
    </location>
</feature>
<gene>
    <name evidence="3" type="ORF">BXZ70DRAFT_1008575</name>
</gene>
<dbReference type="OrthoDB" id="2739948at2759"/>
<dbReference type="PANTHER" id="PTHR38248:SF2">
    <property type="entry name" value="FUNK1 11"/>
    <property type="match status" value="1"/>
</dbReference>
<dbReference type="Pfam" id="PF17667">
    <property type="entry name" value="Pkinase_fungal"/>
    <property type="match status" value="2"/>
</dbReference>
<feature type="domain" description="Fungal-type protein kinase" evidence="2">
    <location>
        <begin position="479"/>
        <end position="619"/>
    </location>
</feature>
<dbReference type="InterPro" id="IPR040976">
    <property type="entry name" value="Pkinase_fungal"/>
</dbReference>
<dbReference type="AlphaFoldDB" id="A0A8K0XPF4"/>
<dbReference type="SUPFAM" id="SSF56112">
    <property type="entry name" value="Protein kinase-like (PK-like)"/>
    <property type="match status" value="1"/>
</dbReference>
<sequence length="815" mass="91428">MSSESPTHPGDGAAPQAPSPPTASTPTQSTTTAVLKELLKDAQRTPTTPSLPTRDKGLKAYRAHTDDGMMNGSRYSRTPVSDFFKKFLPTRGPRFNKSKHDTTIDLTPFNVGSKSRKDERACYPILCDFINRAFGEDGDLVCKDVSDWPDKSLIAESKAQQEQPVSTSGYSSERNKAAFSPDTRRVDLATYRLRDEFGKECSTPWVDATLNAGARSQHAARNSFAHAMEALEIKLDGDAWTFDSDGLLPSTERAREIRGQVCDYVAEVMQRQHREFLLTVSIYRTKAYLMHWDRVGTVISEPIDLATEPEQLFKFFFQLRKATDAEHGLDSTATAIVDDADNHPSVVAMKEALAALPDEARVKPYITKAFGGDLWPYYELEVPDRVSPSTSHTFLVRNLSTRTTSPSPTGRGTKGYIAFDLEKKKFCFLKDAWRADADGVHPEIDVYKRFEGLATPIAGIATVSCGGDMHNAVGSKRRVRQETKTQAWLPGYAPRIHTRIVLNEVGIPLRDYQHSFELCSIVFDAFSAHDAAWRKGKVLHRDVSDGNIVIYVDYEHPHKRPRGLLIDWDLCKFEEELSQDSTQKSRSGTWRFLSAALLRFPLKPNEVADDIESFYHLLMLFALRFHRHRKTLEELKGILEMTYDISKYHAGYWIGGITKYEYMETAHLPCRPAGQFGSLLASLAALIKKHYQGLDKELAMYAVPQAITTTSQDDSSGPFDVSQSATDATDDSQDPPPDYAITAADSVIPSAPEPLERPLKTHEQFSIAIWRAVYQEKKNWDLGDKLPYDQFRSIKWDHSLSQGTATADEENSCPL</sequence>
<feature type="region of interest" description="Disordered" evidence="1">
    <location>
        <begin position="1"/>
        <end position="58"/>
    </location>
</feature>
<accession>A0A8K0XPF4</accession>
<organism evidence="3 4">
    <name type="scientific">Cristinia sonorae</name>
    <dbReference type="NCBI Taxonomy" id="1940300"/>
    <lineage>
        <taxon>Eukaryota</taxon>
        <taxon>Fungi</taxon>
        <taxon>Dikarya</taxon>
        <taxon>Basidiomycota</taxon>
        <taxon>Agaricomycotina</taxon>
        <taxon>Agaricomycetes</taxon>
        <taxon>Agaricomycetidae</taxon>
        <taxon>Agaricales</taxon>
        <taxon>Pleurotineae</taxon>
        <taxon>Stephanosporaceae</taxon>
        <taxon>Cristinia</taxon>
    </lineage>
</organism>
<dbReference type="InterPro" id="IPR011009">
    <property type="entry name" value="Kinase-like_dom_sf"/>
</dbReference>
<reference evidence="3" key="1">
    <citation type="journal article" date="2021" name="New Phytol.">
        <title>Evolutionary innovations through gain and loss of genes in the ectomycorrhizal Boletales.</title>
        <authorList>
            <person name="Wu G."/>
            <person name="Miyauchi S."/>
            <person name="Morin E."/>
            <person name="Kuo A."/>
            <person name="Drula E."/>
            <person name="Varga T."/>
            <person name="Kohler A."/>
            <person name="Feng B."/>
            <person name="Cao Y."/>
            <person name="Lipzen A."/>
            <person name="Daum C."/>
            <person name="Hundley H."/>
            <person name="Pangilinan J."/>
            <person name="Johnson J."/>
            <person name="Barry K."/>
            <person name="LaButti K."/>
            <person name="Ng V."/>
            <person name="Ahrendt S."/>
            <person name="Min B."/>
            <person name="Choi I.G."/>
            <person name="Park H."/>
            <person name="Plett J.M."/>
            <person name="Magnuson J."/>
            <person name="Spatafora J.W."/>
            <person name="Nagy L.G."/>
            <person name="Henrissat B."/>
            <person name="Grigoriev I.V."/>
            <person name="Yang Z.L."/>
            <person name="Xu J."/>
            <person name="Martin F.M."/>
        </authorList>
    </citation>
    <scope>NUCLEOTIDE SEQUENCE</scope>
    <source>
        <strain evidence="3">KKN 215</strain>
    </source>
</reference>
<evidence type="ECO:0000313" key="3">
    <source>
        <dbReference type="EMBL" id="KAH8100060.1"/>
    </source>
</evidence>
<dbReference type="EMBL" id="JAEVFJ010000017">
    <property type="protein sequence ID" value="KAH8100060.1"/>
    <property type="molecule type" value="Genomic_DNA"/>
</dbReference>
<dbReference type="Proteomes" id="UP000813824">
    <property type="component" value="Unassembled WGS sequence"/>
</dbReference>
<proteinExistence type="predicted"/>
<evidence type="ECO:0000313" key="4">
    <source>
        <dbReference type="Proteomes" id="UP000813824"/>
    </source>
</evidence>
<keyword evidence="4" id="KW-1185">Reference proteome</keyword>
<dbReference type="Gene3D" id="1.10.510.10">
    <property type="entry name" value="Transferase(Phosphotransferase) domain 1"/>
    <property type="match status" value="1"/>
</dbReference>
<dbReference type="PANTHER" id="PTHR38248">
    <property type="entry name" value="FUNK1 6"/>
    <property type="match status" value="1"/>
</dbReference>
<protein>
    <recommendedName>
        <fullName evidence="2">Fungal-type protein kinase domain-containing protein</fullName>
    </recommendedName>
</protein>
<feature type="compositionally biased region" description="Polar residues" evidence="1">
    <location>
        <begin position="158"/>
        <end position="172"/>
    </location>
</feature>
<comment type="caution">
    <text evidence="3">The sequence shown here is derived from an EMBL/GenBank/DDBJ whole genome shotgun (WGS) entry which is preliminary data.</text>
</comment>
<evidence type="ECO:0000256" key="1">
    <source>
        <dbReference type="SAM" id="MobiDB-lite"/>
    </source>
</evidence>
<feature type="compositionally biased region" description="Polar residues" evidence="1">
    <location>
        <begin position="709"/>
        <end position="727"/>
    </location>
</feature>
<evidence type="ECO:0000259" key="2">
    <source>
        <dbReference type="Pfam" id="PF17667"/>
    </source>
</evidence>
<feature type="compositionally biased region" description="Low complexity" evidence="1">
    <location>
        <begin position="24"/>
        <end position="33"/>
    </location>
</feature>